<feature type="compositionally biased region" description="Polar residues" evidence="2">
    <location>
        <begin position="1"/>
        <end position="12"/>
    </location>
</feature>
<dbReference type="InParanoid" id="A0A3Q7PMA2"/>
<feature type="compositionally biased region" description="Acidic residues" evidence="2">
    <location>
        <begin position="58"/>
        <end position="69"/>
    </location>
</feature>
<dbReference type="Pfam" id="PF14912">
    <property type="entry name" value="THEG"/>
    <property type="match status" value="3"/>
</dbReference>
<dbReference type="PANTHER" id="PTHR15901:SF16">
    <property type="entry name" value="TESTICULAR HAPLOID EXPRESSED GENE PROTEIN"/>
    <property type="match status" value="1"/>
</dbReference>
<dbReference type="Proteomes" id="UP000286641">
    <property type="component" value="Unplaced"/>
</dbReference>
<dbReference type="GO" id="GO:0007283">
    <property type="term" value="P:spermatogenesis"/>
    <property type="evidence" value="ECO:0007669"/>
    <property type="project" value="TreeGrafter"/>
</dbReference>
<gene>
    <name evidence="4" type="primary">THEG</name>
</gene>
<evidence type="ECO:0000313" key="3">
    <source>
        <dbReference type="Proteomes" id="UP000286641"/>
    </source>
</evidence>
<name>A0A3Q7PMA2_CALUR</name>
<dbReference type="AlphaFoldDB" id="A0A3Q7PMA2"/>
<protein>
    <submittedName>
        <fullName evidence="4">Testicular haploid expressed gene protein isoform X1</fullName>
    </submittedName>
</protein>
<dbReference type="SMART" id="SM00705">
    <property type="entry name" value="THEG"/>
    <property type="match status" value="7"/>
</dbReference>
<dbReference type="PANTHER" id="PTHR15901">
    <property type="entry name" value="TESTICULAR HAPLOID EXPRESSED GENE PROTEIN"/>
    <property type="match status" value="1"/>
</dbReference>
<dbReference type="InterPro" id="IPR006623">
    <property type="entry name" value="THEG"/>
</dbReference>
<dbReference type="CTD" id="51298"/>
<feature type="region of interest" description="Disordered" evidence="2">
    <location>
        <begin position="1"/>
        <end position="80"/>
    </location>
</feature>
<evidence type="ECO:0000256" key="2">
    <source>
        <dbReference type="SAM" id="MobiDB-lite"/>
    </source>
</evidence>
<reference evidence="4" key="2">
    <citation type="submission" date="2025-08" db="UniProtKB">
        <authorList>
            <consortium name="RefSeq"/>
        </authorList>
    </citation>
    <scope>IDENTIFICATION</scope>
    <source>
        <tissue evidence="4">Blood</tissue>
    </source>
</reference>
<dbReference type="InterPro" id="IPR042401">
    <property type="entry name" value="SPMAP2-like"/>
</dbReference>
<accession>A0A3Q7PMA2</accession>
<sequence length="379" mass="43338">MGDQWQSSLLNHHSSEAGGSPHRGRDYGVLGMQGMVSGSRQATDTRYPDDGELRFEDQQEETLPEEVTGEEAPGPRNPKVALPQLDRVLEKDADDGIPEMSRLSITQRFPSNSSIRARKRRKRVFELAKPKTNWQVLKDRMGCCCKGYAWVSPCKRNLQFCVYWPSVYWTERFLEDTTLTITVPEVSRRVEELARPKRFYSEYYNNNRTAPVWPVPRSSLEYQASSRLRELAAPRVRNNIWSINMSEVSQVSRAAQMAMPSPRTLWLAKPRSPATLLEEWDPVPKPKPHVSDYSRLLHLAMPKAQSNQCVPDRDPRWEVLDVTKKAVASPRIISLAKPKVRKDLNEGYDPYHISPASLVARASPRLYELATPKNITKKV</sequence>
<reference key="1">
    <citation type="submission" date="2019-01" db="UniProtKB">
        <authorList>
            <consortium name="RefSeq"/>
        </authorList>
    </citation>
    <scope>IDENTIFICATION</scope>
</reference>
<evidence type="ECO:0000313" key="4">
    <source>
        <dbReference type="RefSeq" id="XP_025717146.1"/>
    </source>
</evidence>
<keyword evidence="1" id="KW-0677">Repeat</keyword>
<proteinExistence type="predicted"/>
<keyword evidence="3" id="KW-1185">Reference proteome</keyword>
<organism evidence="3 4">
    <name type="scientific">Callorhinus ursinus</name>
    <name type="common">Northern fur seal</name>
    <dbReference type="NCBI Taxonomy" id="34884"/>
    <lineage>
        <taxon>Eukaryota</taxon>
        <taxon>Metazoa</taxon>
        <taxon>Chordata</taxon>
        <taxon>Craniata</taxon>
        <taxon>Vertebrata</taxon>
        <taxon>Euteleostomi</taxon>
        <taxon>Mammalia</taxon>
        <taxon>Eutheria</taxon>
        <taxon>Laurasiatheria</taxon>
        <taxon>Carnivora</taxon>
        <taxon>Caniformia</taxon>
        <taxon>Pinnipedia</taxon>
        <taxon>Otariidae</taxon>
        <taxon>Callorhinus</taxon>
    </lineage>
</organism>
<dbReference type="RefSeq" id="XP_025717146.1">
    <property type="nucleotide sequence ID" value="XM_025861361.1"/>
</dbReference>
<evidence type="ECO:0000256" key="1">
    <source>
        <dbReference type="ARBA" id="ARBA00022737"/>
    </source>
</evidence>
<feature type="compositionally biased region" description="Basic and acidic residues" evidence="2">
    <location>
        <begin position="46"/>
        <end position="57"/>
    </location>
</feature>